<proteinExistence type="predicted"/>
<name>A0A804QJY9_MAIZE</name>
<dbReference type="Gramene" id="Zm00001eb334980_T001">
    <property type="protein sequence ID" value="Zm00001eb334980_P001"/>
    <property type="gene ID" value="Zm00001eb334980"/>
</dbReference>
<reference evidence="3" key="3">
    <citation type="submission" date="2019-07" db="EMBL/GenBank/DDBJ databases">
        <authorList>
            <person name="Seetharam A."/>
            <person name="Woodhouse M."/>
            <person name="Cannon E."/>
        </authorList>
    </citation>
    <scope>NUCLEOTIDE SEQUENCE [LARGE SCALE GENOMIC DNA]</scope>
    <source>
        <strain evidence="3">cv. B73</strain>
    </source>
</reference>
<reference evidence="3" key="4">
    <citation type="submission" date="2021-05" db="UniProtKB">
        <authorList>
            <consortium name="EnsemblPlants"/>
        </authorList>
    </citation>
    <scope>IDENTIFICATION</scope>
    <source>
        <strain evidence="3">cv. B73</strain>
    </source>
</reference>
<dbReference type="Gramene" id="Zm00001eb110480_T001">
    <property type="protein sequence ID" value="Zm00001eb110480_P001"/>
    <property type="gene ID" value="Zm00001eb110480"/>
</dbReference>
<accession>A0A804QJY9</accession>
<dbReference type="AlphaFoldDB" id="A0A804QJY9"/>
<dbReference type="EnsemblPlants" id="Zm00001eb334980_T001">
    <property type="protein sequence ID" value="Zm00001eb334980_P001"/>
    <property type="gene ID" value="Zm00001eb334980"/>
</dbReference>
<dbReference type="Proteomes" id="UP000007305">
    <property type="component" value="Chromosome 2"/>
</dbReference>
<keyword evidence="2" id="KW-1133">Transmembrane helix</keyword>
<dbReference type="Proteomes" id="UP000007305">
    <property type="component" value="Chromosome 8"/>
</dbReference>
<evidence type="ECO:0000313" key="4">
    <source>
        <dbReference type="Proteomes" id="UP000007305"/>
    </source>
</evidence>
<evidence type="ECO:0000313" key="3">
    <source>
        <dbReference type="EnsemblPlants" id="Zm00001eb334980_P001"/>
    </source>
</evidence>
<reference evidence="4" key="2">
    <citation type="submission" date="2015-12" db="EMBL/GenBank/DDBJ databases">
        <title>Update maize B73 reference genome by single molecule sequencing technologies.</title>
        <authorList>
            <consortium name="Maize Genome Sequencing Project"/>
            <person name="Ware D."/>
        </authorList>
    </citation>
    <scope>NUCLEOTIDE SEQUENCE [LARGE SCALE GENOMIC DNA]</scope>
    <source>
        <strain evidence="4">cv. B73</strain>
    </source>
</reference>
<keyword evidence="4" id="KW-1185">Reference proteome</keyword>
<keyword evidence="2" id="KW-0812">Transmembrane</keyword>
<protein>
    <submittedName>
        <fullName evidence="3">Uncharacterized protein</fullName>
    </submittedName>
</protein>
<sequence length="83" mass="9397">MEWVGCEIDNERMELMLSQLSGKDITVHCCGREKFAWWQWCGGAVVATCCPCYMLSCSRSRGKGRREGGREGSDDDMSFSLFD</sequence>
<evidence type="ECO:0000256" key="1">
    <source>
        <dbReference type="SAM" id="MobiDB-lite"/>
    </source>
</evidence>
<dbReference type="EnsemblPlants" id="Zm00001eb110480_T001">
    <property type="protein sequence ID" value="Zm00001eb110480_P001"/>
    <property type="gene ID" value="Zm00001eb110480"/>
</dbReference>
<organism evidence="3 4">
    <name type="scientific">Zea mays</name>
    <name type="common">Maize</name>
    <dbReference type="NCBI Taxonomy" id="4577"/>
    <lineage>
        <taxon>Eukaryota</taxon>
        <taxon>Viridiplantae</taxon>
        <taxon>Streptophyta</taxon>
        <taxon>Embryophyta</taxon>
        <taxon>Tracheophyta</taxon>
        <taxon>Spermatophyta</taxon>
        <taxon>Magnoliopsida</taxon>
        <taxon>Liliopsida</taxon>
        <taxon>Poales</taxon>
        <taxon>Poaceae</taxon>
        <taxon>PACMAD clade</taxon>
        <taxon>Panicoideae</taxon>
        <taxon>Andropogonodae</taxon>
        <taxon>Andropogoneae</taxon>
        <taxon>Tripsacinae</taxon>
        <taxon>Zea</taxon>
    </lineage>
</organism>
<feature type="region of interest" description="Disordered" evidence="1">
    <location>
        <begin position="59"/>
        <end position="83"/>
    </location>
</feature>
<feature type="transmembrane region" description="Helical" evidence="2">
    <location>
        <begin position="37"/>
        <end position="56"/>
    </location>
</feature>
<reference evidence="4" key="1">
    <citation type="journal article" date="2009" name="Science">
        <title>The B73 maize genome: complexity, diversity, and dynamics.</title>
        <authorList>
            <person name="Schnable P.S."/>
            <person name="Ware D."/>
            <person name="Fulton R.S."/>
            <person name="Stein J.C."/>
            <person name="Wei F."/>
            <person name="Pasternak S."/>
            <person name="Liang C."/>
            <person name="Zhang J."/>
            <person name="Fulton L."/>
            <person name="Graves T.A."/>
            <person name="Minx P."/>
            <person name="Reily A.D."/>
            <person name="Courtney L."/>
            <person name="Kruchowski S.S."/>
            <person name="Tomlinson C."/>
            <person name="Strong C."/>
            <person name="Delehaunty K."/>
            <person name="Fronick C."/>
            <person name="Courtney B."/>
            <person name="Rock S.M."/>
            <person name="Belter E."/>
            <person name="Du F."/>
            <person name="Kim K."/>
            <person name="Abbott R.M."/>
            <person name="Cotton M."/>
            <person name="Levy A."/>
            <person name="Marchetto P."/>
            <person name="Ochoa K."/>
            <person name="Jackson S.M."/>
            <person name="Gillam B."/>
            <person name="Chen W."/>
            <person name="Yan L."/>
            <person name="Higginbotham J."/>
            <person name="Cardenas M."/>
            <person name="Waligorski J."/>
            <person name="Applebaum E."/>
            <person name="Phelps L."/>
            <person name="Falcone J."/>
            <person name="Kanchi K."/>
            <person name="Thane T."/>
            <person name="Scimone A."/>
            <person name="Thane N."/>
            <person name="Henke J."/>
            <person name="Wang T."/>
            <person name="Ruppert J."/>
            <person name="Shah N."/>
            <person name="Rotter K."/>
            <person name="Hodges J."/>
            <person name="Ingenthron E."/>
            <person name="Cordes M."/>
            <person name="Kohlberg S."/>
            <person name="Sgro J."/>
            <person name="Delgado B."/>
            <person name="Mead K."/>
            <person name="Chinwalla A."/>
            <person name="Leonard S."/>
            <person name="Crouse K."/>
            <person name="Collura K."/>
            <person name="Kudrna D."/>
            <person name="Currie J."/>
            <person name="He R."/>
            <person name="Angelova A."/>
            <person name="Rajasekar S."/>
            <person name="Mueller T."/>
            <person name="Lomeli R."/>
            <person name="Scara G."/>
            <person name="Ko A."/>
            <person name="Delaney K."/>
            <person name="Wissotski M."/>
            <person name="Lopez G."/>
            <person name="Campos D."/>
            <person name="Braidotti M."/>
            <person name="Ashley E."/>
            <person name="Golser W."/>
            <person name="Kim H."/>
            <person name="Lee S."/>
            <person name="Lin J."/>
            <person name="Dujmic Z."/>
            <person name="Kim W."/>
            <person name="Talag J."/>
            <person name="Zuccolo A."/>
            <person name="Fan C."/>
            <person name="Sebastian A."/>
            <person name="Kramer M."/>
            <person name="Spiegel L."/>
            <person name="Nascimento L."/>
            <person name="Zutavern T."/>
            <person name="Miller B."/>
            <person name="Ambroise C."/>
            <person name="Muller S."/>
            <person name="Spooner W."/>
            <person name="Narechania A."/>
            <person name="Ren L."/>
            <person name="Wei S."/>
            <person name="Kumari S."/>
            <person name="Faga B."/>
            <person name="Levy M.J."/>
            <person name="McMahan L."/>
            <person name="Van Buren P."/>
            <person name="Vaughn M.W."/>
            <person name="Ying K."/>
            <person name="Yeh C.-T."/>
            <person name="Emrich S.J."/>
            <person name="Jia Y."/>
            <person name="Kalyanaraman A."/>
            <person name="Hsia A.-P."/>
            <person name="Barbazuk W.B."/>
            <person name="Baucom R.S."/>
            <person name="Brutnell T.P."/>
            <person name="Carpita N.C."/>
            <person name="Chaparro C."/>
            <person name="Chia J.-M."/>
            <person name="Deragon J.-M."/>
            <person name="Estill J.C."/>
            <person name="Fu Y."/>
            <person name="Jeddeloh J.A."/>
            <person name="Han Y."/>
            <person name="Lee H."/>
            <person name="Li P."/>
            <person name="Lisch D.R."/>
            <person name="Liu S."/>
            <person name="Liu Z."/>
            <person name="Nagel D.H."/>
            <person name="McCann M.C."/>
            <person name="SanMiguel P."/>
            <person name="Myers A.M."/>
            <person name="Nettleton D."/>
            <person name="Nguyen J."/>
            <person name="Penning B.W."/>
            <person name="Ponnala L."/>
            <person name="Schneider K.L."/>
            <person name="Schwartz D.C."/>
            <person name="Sharma A."/>
            <person name="Soderlund C."/>
            <person name="Springer N.M."/>
            <person name="Sun Q."/>
            <person name="Wang H."/>
            <person name="Waterman M."/>
            <person name="Westerman R."/>
            <person name="Wolfgruber T.K."/>
            <person name="Yang L."/>
            <person name="Yu Y."/>
            <person name="Zhang L."/>
            <person name="Zhou S."/>
            <person name="Zhu Q."/>
            <person name="Bennetzen J.L."/>
            <person name="Dawe R.K."/>
            <person name="Jiang J."/>
            <person name="Jiang N."/>
            <person name="Presting G.G."/>
            <person name="Wessler S.R."/>
            <person name="Aluru S."/>
            <person name="Martienssen R.A."/>
            <person name="Clifton S.W."/>
            <person name="McCombie W.R."/>
            <person name="Wing R.A."/>
            <person name="Wilson R.K."/>
        </authorList>
    </citation>
    <scope>NUCLEOTIDE SEQUENCE [LARGE SCALE GENOMIC DNA]</scope>
    <source>
        <strain evidence="4">cv. B73</strain>
    </source>
</reference>
<keyword evidence="2" id="KW-0472">Membrane</keyword>
<evidence type="ECO:0000256" key="2">
    <source>
        <dbReference type="SAM" id="Phobius"/>
    </source>
</evidence>